<feature type="transmembrane region" description="Helical" evidence="6">
    <location>
        <begin position="208"/>
        <end position="232"/>
    </location>
</feature>
<evidence type="ECO:0000259" key="7">
    <source>
        <dbReference type="PROSITE" id="PS50850"/>
    </source>
</evidence>
<feature type="transmembrane region" description="Helical" evidence="6">
    <location>
        <begin position="380"/>
        <end position="403"/>
    </location>
</feature>
<dbReference type="InterPro" id="IPR020846">
    <property type="entry name" value="MFS_dom"/>
</dbReference>
<feature type="transmembrane region" description="Helical" evidence="6">
    <location>
        <begin position="310"/>
        <end position="331"/>
    </location>
</feature>
<dbReference type="Gene3D" id="1.20.1250.20">
    <property type="entry name" value="MFS general substrate transporter like domains"/>
    <property type="match status" value="1"/>
</dbReference>
<feature type="transmembrane region" description="Helical" evidence="6">
    <location>
        <begin position="574"/>
        <end position="598"/>
    </location>
</feature>
<feature type="region of interest" description="Disordered" evidence="5">
    <location>
        <begin position="1"/>
        <end position="51"/>
    </location>
</feature>
<sequence length="609" mass="65732">MSTPRSGEQLSRPGIDESTPLLRQDDSKSDKACKYAISEDDAETGSSSFEADDESAALGLAKVSSIPQGLEVEPGIENMSLPIPSKGPVTHEGSVPEIDSTGYAARFINVTPTRFWLIFGGIQLGYVVGFFDSTLMASTHPVITSYFQASDSASWLTTSFLLTSTAFMPLFGRVSDTFGRRPVYLFSIFVFLVTTAWCALAQSIQSFIAARAFCGLGAGGVFSMGMIICSDLVRLEYRGIYQSYINLALGVGGCAGLAFGGYLCDQVGWRGAFAVQLPFIFVYMLVAAWTTPSDLGLKQVESERATVRQLIRRVDLTGSFILVLGVTILIMGLNLGYGRFVVVSSIIIFCILAVLFVRYERTVERPVMPISLLSKDPRASLIYGNFFGAISVNTIIFNAPLFFQAVKLASPTDSGLRLVASTAAVTFSSVSTGFLITWSKRLKPTVILGGALLFAGGLAASSMDADTPDWLTMICASISSLGQGFSFPSIMVSILAVSDQDEQAVATTTLGLWRNLGSVMGVAISSWIFQNMLFFKLENLVTGPEKDDIIHLVRKSVHSIAGLDPVHQRQVVTAYAAALRATFFSAAVFGGLMLLLHLRIRLPRLGRKE</sequence>
<gene>
    <name evidence="8" type="ORF">Plec18167_008165</name>
</gene>
<organism evidence="8 9">
    <name type="scientific">Paecilomyces lecythidis</name>
    <dbReference type="NCBI Taxonomy" id="3004212"/>
    <lineage>
        <taxon>Eukaryota</taxon>
        <taxon>Fungi</taxon>
        <taxon>Dikarya</taxon>
        <taxon>Ascomycota</taxon>
        <taxon>Pezizomycotina</taxon>
        <taxon>Eurotiomycetes</taxon>
        <taxon>Eurotiomycetidae</taxon>
        <taxon>Eurotiales</taxon>
        <taxon>Thermoascaceae</taxon>
        <taxon>Paecilomyces</taxon>
    </lineage>
</organism>
<dbReference type="Proteomes" id="UP001583193">
    <property type="component" value="Unassembled WGS sequence"/>
</dbReference>
<evidence type="ECO:0000256" key="2">
    <source>
        <dbReference type="ARBA" id="ARBA00022692"/>
    </source>
</evidence>
<dbReference type="PROSITE" id="PS50850">
    <property type="entry name" value="MFS"/>
    <property type="match status" value="1"/>
</dbReference>
<feature type="domain" description="Major facilitator superfamily (MFS) profile" evidence="7">
    <location>
        <begin position="118"/>
        <end position="605"/>
    </location>
</feature>
<dbReference type="EMBL" id="JAVDPF010000038">
    <property type="protein sequence ID" value="KAL1868574.1"/>
    <property type="molecule type" value="Genomic_DNA"/>
</dbReference>
<comment type="subcellular location">
    <subcellularLocation>
        <location evidence="1">Membrane</location>
        <topology evidence="1">Multi-pass membrane protein</topology>
    </subcellularLocation>
</comment>
<evidence type="ECO:0000256" key="3">
    <source>
        <dbReference type="ARBA" id="ARBA00022989"/>
    </source>
</evidence>
<dbReference type="InterPro" id="IPR036259">
    <property type="entry name" value="MFS_trans_sf"/>
</dbReference>
<dbReference type="Pfam" id="PF07690">
    <property type="entry name" value="MFS_1"/>
    <property type="match status" value="1"/>
</dbReference>
<keyword evidence="9" id="KW-1185">Reference proteome</keyword>
<feature type="transmembrane region" description="Helical" evidence="6">
    <location>
        <begin position="470"/>
        <end position="498"/>
    </location>
</feature>
<keyword evidence="3 6" id="KW-1133">Transmembrane helix</keyword>
<feature type="transmembrane region" description="Helical" evidence="6">
    <location>
        <begin position="269"/>
        <end position="289"/>
    </location>
</feature>
<dbReference type="PANTHER" id="PTHR23501:SF67">
    <property type="entry name" value="MFS MULTIDRUG EFFLUX TRANSPORTER (EUROFUNG)"/>
    <property type="match status" value="1"/>
</dbReference>
<feature type="transmembrane region" description="Helical" evidence="6">
    <location>
        <begin position="115"/>
        <end position="133"/>
    </location>
</feature>
<feature type="transmembrane region" description="Helical" evidence="6">
    <location>
        <begin position="337"/>
        <end position="359"/>
    </location>
</feature>
<accession>A0ABR3WYE8</accession>
<evidence type="ECO:0000256" key="4">
    <source>
        <dbReference type="ARBA" id="ARBA00023136"/>
    </source>
</evidence>
<keyword evidence="4 6" id="KW-0472">Membrane</keyword>
<proteinExistence type="predicted"/>
<feature type="compositionally biased region" description="Basic and acidic residues" evidence="5">
    <location>
        <begin position="23"/>
        <end position="33"/>
    </location>
</feature>
<dbReference type="PANTHER" id="PTHR23501">
    <property type="entry name" value="MAJOR FACILITATOR SUPERFAMILY"/>
    <property type="match status" value="1"/>
</dbReference>
<evidence type="ECO:0000256" key="6">
    <source>
        <dbReference type="SAM" id="Phobius"/>
    </source>
</evidence>
<evidence type="ECO:0000256" key="5">
    <source>
        <dbReference type="SAM" id="MobiDB-lite"/>
    </source>
</evidence>
<comment type="caution">
    <text evidence="8">The sequence shown here is derived from an EMBL/GenBank/DDBJ whole genome shotgun (WGS) entry which is preliminary data.</text>
</comment>
<feature type="transmembrane region" description="Helical" evidence="6">
    <location>
        <begin position="415"/>
        <end position="438"/>
    </location>
</feature>
<feature type="transmembrane region" description="Helical" evidence="6">
    <location>
        <begin position="244"/>
        <end position="263"/>
    </location>
</feature>
<protein>
    <recommendedName>
        <fullName evidence="7">Major facilitator superfamily (MFS) profile domain-containing protein</fullName>
    </recommendedName>
</protein>
<keyword evidence="2 6" id="KW-0812">Transmembrane</keyword>
<feature type="transmembrane region" description="Helical" evidence="6">
    <location>
        <begin position="445"/>
        <end position="464"/>
    </location>
</feature>
<reference evidence="8 9" key="1">
    <citation type="journal article" date="2024" name="IMA Fungus">
        <title>IMA Genome - F19 : A genome assembly and annotation guide to empower mycologists, including annotated draft genome sequences of Ceratocystis pirilliformis, Diaporthe australafricana, Fusarium ophioides, Paecilomyces lecythidis, and Sporothrix stenoceras.</title>
        <authorList>
            <person name="Aylward J."/>
            <person name="Wilson A.M."/>
            <person name="Visagie C.M."/>
            <person name="Spraker J."/>
            <person name="Barnes I."/>
            <person name="Buitendag C."/>
            <person name="Ceriani C."/>
            <person name="Del Mar Angel L."/>
            <person name="du Plessis D."/>
            <person name="Fuchs T."/>
            <person name="Gasser K."/>
            <person name="Kramer D."/>
            <person name="Li W."/>
            <person name="Munsamy K."/>
            <person name="Piso A."/>
            <person name="Price J.L."/>
            <person name="Sonnekus B."/>
            <person name="Thomas C."/>
            <person name="van der Nest A."/>
            <person name="van Dijk A."/>
            <person name="van Heerden A."/>
            <person name="van Vuuren N."/>
            <person name="Yilmaz N."/>
            <person name="Duong T.A."/>
            <person name="van der Merwe N.A."/>
            <person name="Wingfield M.J."/>
            <person name="Wingfield B.D."/>
        </authorList>
    </citation>
    <scope>NUCLEOTIDE SEQUENCE [LARGE SCALE GENOMIC DNA]</scope>
    <source>
        <strain evidence="8 9">CMW 18167</strain>
    </source>
</reference>
<evidence type="ECO:0000313" key="8">
    <source>
        <dbReference type="EMBL" id="KAL1868574.1"/>
    </source>
</evidence>
<dbReference type="InterPro" id="IPR011701">
    <property type="entry name" value="MFS"/>
</dbReference>
<evidence type="ECO:0000313" key="9">
    <source>
        <dbReference type="Proteomes" id="UP001583193"/>
    </source>
</evidence>
<feature type="transmembrane region" description="Helical" evidence="6">
    <location>
        <begin position="183"/>
        <end position="202"/>
    </location>
</feature>
<dbReference type="Gene3D" id="1.20.1720.10">
    <property type="entry name" value="Multidrug resistance protein D"/>
    <property type="match status" value="1"/>
</dbReference>
<evidence type="ECO:0000256" key="1">
    <source>
        <dbReference type="ARBA" id="ARBA00004141"/>
    </source>
</evidence>
<dbReference type="SUPFAM" id="SSF103473">
    <property type="entry name" value="MFS general substrate transporter"/>
    <property type="match status" value="2"/>
</dbReference>
<feature type="transmembrane region" description="Helical" evidence="6">
    <location>
        <begin position="510"/>
        <end position="529"/>
    </location>
</feature>
<name>A0ABR3WYE8_9EURO</name>
<feature type="transmembrane region" description="Helical" evidence="6">
    <location>
        <begin position="153"/>
        <end position="171"/>
    </location>
</feature>